<comment type="caution">
    <text evidence="1">The sequence shown here is derived from an EMBL/GenBank/DDBJ whole genome shotgun (WGS) entry which is preliminary data.</text>
</comment>
<proteinExistence type="predicted"/>
<dbReference type="PANTHER" id="PTHR36943">
    <property type="entry name" value="CCHC-TYPE DOMAIN-CONTAINING PROTEIN"/>
    <property type="match status" value="1"/>
</dbReference>
<evidence type="ECO:0000313" key="2">
    <source>
        <dbReference type="Proteomes" id="UP001497472"/>
    </source>
</evidence>
<sequence>MDWDPGSSYSIISTTFWRQIGSPSLLPAPKLKAYGDNKLKTKGITDVAVEVGGKMKIVPVVVMRNAEPMLFGLQWSEIFEMPFPKSVYSIRNIEPSSLKEILHKYQDLFDGKLGKIKAYEVNIHVRSAGRFCNF</sequence>
<evidence type="ECO:0000313" key="1">
    <source>
        <dbReference type="EMBL" id="CAK1553179.1"/>
    </source>
</evidence>
<dbReference type="AlphaFoldDB" id="A0AAV1JV22"/>
<dbReference type="PANTHER" id="PTHR36943:SF1">
    <property type="entry name" value="CCHC-TYPE DOMAIN-CONTAINING PROTEIN"/>
    <property type="match status" value="1"/>
</dbReference>
<dbReference type="Proteomes" id="UP001497472">
    <property type="component" value="Unassembled WGS sequence"/>
</dbReference>
<dbReference type="Gene3D" id="2.40.70.10">
    <property type="entry name" value="Acid Proteases"/>
    <property type="match status" value="1"/>
</dbReference>
<reference evidence="1 2" key="1">
    <citation type="submission" date="2023-11" db="EMBL/GenBank/DDBJ databases">
        <authorList>
            <person name="Okamura Y."/>
        </authorList>
    </citation>
    <scope>NUCLEOTIDE SEQUENCE [LARGE SCALE GENOMIC DNA]</scope>
</reference>
<name>A0AAV1JV22_9NEOP</name>
<gene>
    <name evidence="1" type="ORF">LNINA_LOCUS12193</name>
</gene>
<organism evidence="1 2">
    <name type="scientific">Leptosia nina</name>
    <dbReference type="NCBI Taxonomy" id="320188"/>
    <lineage>
        <taxon>Eukaryota</taxon>
        <taxon>Metazoa</taxon>
        <taxon>Ecdysozoa</taxon>
        <taxon>Arthropoda</taxon>
        <taxon>Hexapoda</taxon>
        <taxon>Insecta</taxon>
        <taxon>Pterygota</taxon>
        <taxon>Neoptera</taxon>
        <taxon>Endopterygota</taxon>
        <taxon>Lepidoptera</taxon>
        <taxon>Glossata</taxon>
        <taxon>Ditrysia</taxon>
        <taxon>Papilionoidea</taxon>
        <taxon>Pieridae</taxon>
        <taxon>Pierinae</taxon>
        <taxon>Leptosia</taxon>
    </lineage>
</organism>
<keyword evidence="2" id="KW-1185">Reference proteome</keyword>
<protein>
    <submittedName>
        <fullName evidence="1">Uncharacterized protein</fullName>
    </submittedName>
</protein>
<dbReference type="EMBL" id="CAVLEF010000215">
    <property type="protein sequence ID" value="CAK1553179.1"/>
    <property type="molecule type" value="Genomic_DNA"/>
</dbReference>
<accession>A0AAV1JV22</accession>
<dbReference type="InterPro" id="IPR021109">
    <property type="entry name" value="Peptidase_aspartic_dom_sf"/>
</dbReference>